<evidence type="ECO:0000313" key="6">
    <source>
        <dbReference type="Proteomes" id="UP001589628"/>
    </source>
</evidence>
<dbReference type="Gene3D" id="3.20.20.120">
    <property type="entry name" value="Enolase-like C-terminal domain"/>
    <property type="match status" value="1"/>
</dbReference>
<name>A0ABV5Z9Q9_9GAMM</name>
<dbReference type="InterPro" id="IPR029065">
    <property type="entry name" value="Enolase_C-like"/>
</dbReference>
<dbReference type="SFLD" id="SFLDS00001">
    <property type="entry name" value="Enolase"/>
    <property type="match status" value="1"/>
</dbReference>
<dbReference type="Pfam" id="PF13378">
    <property type="entry name" value="MR_MLE_C"/>
    <property type="match status" value="1"/>
</dbReference>
<dbReference type="SUPFAM" id="SSF54826">
    <property type="entry name" value="Enolase N-terminal domain-like"/>
    <property type="match status" value="1"/>
</dbReference>
<reference evidence="5 6" key="1">
    <citation type="submission" date="2024-09" db="EMBL/GenBank/DDBJ databases">
        <authorList>
            <person name="Sun Q."/>
            <person name="Mori K."/>
        </authorList>
    </citation>
    <scope>NUCLEOTIDE SEQUENCE [LARGE SCALE GENOMIC DNA]</scope>
    <source>
        <strain evidence="5 6">ATCC 51285</strain>
    </source>
</reference>
<dbReference type="InterPro" id="IPR046945">
    <property type="entry name" value="RHMD-like"/>
</dbReference>
<dbReference type="SMART" id="SM00922">
    <property type="entry name" value="MR_MLE"/>
    <property type="match status" value="1"/>
</dbReference>
<evidence type="ECO:0000313" key="5">
    <source>
        <dbReference type="EMBL" id="MFB9884941.1"/>
    </source>
</evidence>
<dbReference type="RefSeq" id="WP_211249534.1">
    <property type="nucleotide sequence ID" value="NZ_JBHLZN010000001.1"/>
</dbReference>
<dbReference type="Proteomes" id="UP001589628">
    <property type="component" value="Unassembled WGS sequence"/>
</dbReference>
<dbReference type="PANTHER" id="PTHR13794:SF58">
    <property type="entry name" value="MITOCHONDRIAL ENOLASE SUPERFAMILY MEMBER 1"/>
    <property type="match status" value="1"/>
</dbReference>
<dbReference type="InterPro" id="IPR029017">
    <property type="entry name" value="Enolase-like_N"/>
</dbReference>
<dbReference type="Pfam" id="PF02746">
    <property type="entry name" value="MR_MLE_N"/>
    <property type="match status" value="1"/>
</dbReference>
<sequence>MAALAIQGLASVKIASIETFTNEYVGFVRVRTTDGDEGWGQVSPYNADISCQVVHRHIAPHSLGRDASDIHAWVQWVLEREHKFPGTYLYRALCGVETALWDIQGKRRGQSVWQMLGGQHNRIRAYASSMRRDITPEQEAERMLALQESHGFDAFKFRIGRECGRDEDQWPGRTEQIIKHMRRTLGDEVTLLVDANSAFSAKRAIEVGHLLQDYGISHYEEPCPYWELDATREVTASLQIDVSGGEQDNNLNVWRQIIQQRVVDIVQPDICYMGGISRTLEVANMAAEADLPCTLHAANLSWVTLFSAHFMLGIRNPGKYLEFSIEGLDYYPWQAQLFSPGFDIRQGYLEVSSAPGWGAEVNPDWLRHAQYQVSFNGSRF</sequence>
<feature type="domain" description="Mandelate racemase/muconate lactonizing enzyme C-terminal" evidence="4">
    <location>
        <begin position="136"/>
        <end position="241"/>
    </location>
</feature>
<accession>A0ABV5Z9Q9</accession>
<dbReference type="InterPro" id="IPR013342">
    <property type="entry name" value="Mandelate_racemase_C"/>
</dbReference>
<dbReference type="Gene3D" id="3.30.390.10">
    <property type="entry name" value="Enolase-like, N-terminal domain"/>
    <property type="match status" value="1"/>
</dbReference>
<evidence type="ECO:0000256" key="3">
    <source>
        <dbReference type="ARBA" id="ARBA00022842"/>
    </source>
</evidence>
<keyword evidence="3" id="KW-0460">Magnesium</keyword>
<protein>
    <submittedName>
        <fullName evidence="5">Mandelate racemase/muconate lactonizing enzyme family protein</fullName>
    </submittedName>
</protein>
<comment type="caution">
    <text evidence="5">The sequence shown here is derived from an EMBL/GenBank/DDBJ whole genome shotgun (WGS) entry which is preliminary data.</text>
</comment>
<organism evidence="5 6">
    <name type="scientific">Balneatrix alpica</name>
    <dbReference type="NCBI Taxonomy" id="75684"/>
    <lineage>
        <taxon>Bacteria</taxon>
        <taxon>Pseudomonadati</taxon>
        <taxon>Pseudomonadota</taxon>
        <taxon>Gammaproteobacteria</taxon>
        <taxon>Oceanospirillales</taxon>
        <taxon>Balneatrichaceae</taxon>
        <taxon>Balneatrix</taxon>
    </lineage>
</organism>
<dbReference type="SUPFAM" id="SSF51604">
    <property type="entry name" value="Enolase C-terminal domain-like"/>
    <property type="match status" value="1"/>
</dbReference>
<keyword evidence="2" id="KW-0479">Metal-binding</keyword>
<dbReference type="CDD" id="cd03316">
    <property type="entry name" value="MR_like"/>
    <property type="match status" value="1"/>
</dbReference>
<dbReference type="InterPro" id="IPR036849">
    <property type="entry name" value="Enolase-like_C_sf"/>
</dbReference>
<dbReference type="EMBL" id="JBHLZN010000001">
    <property type="protein sequence ID" value="MFB9884941.1"/>
    <property type="molecule type" value="Genomic_DNA"/>
</dbReference>
<keyword evidence="6" id="KW-1185">Reference proteome</keyword>
<evidence type="ECO:0000256" key="2">
    <source>
        <dbReference type="ARBA" id="ARBA00022723"/>
    </source>
</evidence>
<gene>
    <name evidence="5" type="ORF">ACFFLH_00770</name>
</gene>
<dbReference type="PANTHER" id="PTHR13794">
    <property type="entry name" value="ENOLASE SUPERFAMILY, MANDELATE RACEMASE"/>
    <property type="match status" value="1"/>
</dbReference>
<evidence type="ECO:0000259" key="4">
    <source>
        <dbReference type="SMART" id="SM00922"/>
    </source>
</evidence>
<proteinExistence type="predicted"/>
<evidence type="ECO:0000256" key="1">
    <source>
        <dbReference type="ARBA" id="ARBA00001946"/>
    </source>
</evidence>
<comment type="cofactor">
    <cofactor evidence="1">
        <name>Mg(2+)</name>
        <dbReference type="ChEBI" id="CHEBI:18420"/>
    </cofactor>
</comment>
<dbReference type="SFLD" id="SFLDG00179">
    <property type="entry name" value="mandelate_racemase"/>
    <property type="match status" value="1"/>
</dbReference>
<dbReference type="InterPro" id="IPR013341">
    <property type="entry name" value="Mandelate_racemase_N_dom"/>
</dbReference>